<organism evidence="1 2">
    <name type="scientific">Ectobacillus antri</name>
    <dbReference type="NCBI Taxonomy" id="2486280"/>
    <lineage>
        <taxon>Bacteria</taxon>
        <taxon>Bacillati</taxon>
        <taxon>Bacillota</taxon>
        <taxon>Bacilli</taxon>
        <taxon>Bacillales</taxon>
        <taxon>Bacillaceae</taxon>
        <taxon>Ectobacillus</taxon>
    </lineage>
</organism>
<sequence length="94" mass="11215">MRSIQDALYNWLTIKTVAEARPDDEAAKETYALFADMLFHEHGVTETKLEKHEEMYMVYYTAHGLEKTARFPSELIDCYVEQMEREPQKFQNYK</sequence>
<reference evidence="1 2" key="1">
    <citation type="submission" date="2023-04" db="EMBL/GenBank/DDBJ databases">
        <title>Ectobacillus antri isolated from activated sludge.</title>
        <authorList>
            <person name="Yan P."/>
            <person name="Liu X."/>
        </authorList>
    </citation>
    <scope>NUCLEOTIDE SEQUENCE [LARGE SCALE GENOMIC DNA]</scope>
    <source>
        <strain evidence="1 2">C18H</strain>
    </source>
</reference>
<name>A0ABT6H206_9BACI</name>
<protein>
    <submittedName>
        <fullName evidence="1">Uncharacterized protein</fullName>
    </submittedName>
</protein>
<evidence type="ECO:0000313" key="1">
    <source>
        <dbReference type="EMBL" id="MDG5752466.1"/>
    </source>
</evidence>
<dbReference type="EMBL" id="JARULN010000001">
    <property type="protein sequence ID" value="MDG5752466.1"/>
    <property type="molecule type" value="Genomic_DNA"/>
</dbReference>
<comment type="caution">
    <text evidence="1">The sequence shown here is derived from an EMBL/GenBank/DDBJ whole genome shotgun (WGS) entry which is preliminary data.</text>
</comment>
<dbReference type="Proteomes" id="UP001218246">
    <property type="component" value="Unassembled WGS sequence"/>
</dbReference>
<evidence type="ECO:0000313" key="2">
    <source>
        <dbReference type="Proteomes" id="UP001218246"/>
    </source>
</evidence>
<dbReference type="RefSeq" id="WP_278017872.1">
    <property type="nucleotide sequence ID" value="NZ_JARRRY010000001.1"/>
</dbReference>
<accession>A0ABT6H206</accession>
<proteinExistence type="predicted"/>
<keyword evidence="2" id="KW-1185">Reference proteome</keyword>
<gene>
    <name evidence="1" type="ORF">P6P90_00435</name>
</gene>